<evidence type="ECO:0000313" key="2">
    <source>
        <dbReference type="EMBL" id="GJN23327.1"/>
    </source>
</evidence>
<comment type="caution">
    <text evidence="2">The sequence shown here is derived from an EMBL/GenBank/DDBJ whole genome shotgun (WGS) entry which is preliminary data.</text>
</comment>
<reference evidence="2" key="2">
    <citation type="submission" date="2021-12" db="EMBL/GenBank/DDBJ databases">
        <title>Resequencing data analysis of finger millet.</title>
        <authorList>
            <person name="Hatakeyama M."/>
            <person name="Aluri S."/>
            <person name="Balachadran M.T."/>
            <person name="Sivarajan S.R."/>
            <person name="Poveda L."/>
            <person name="Shimizu-Inatsugi R."/>
            <person name="Schlapbach R."/>
            <person name="Sreeman S.M."/>
            <person name="Shimizu K.K."/>
        </authorList>
    </citation>
    <scope>NUCLEOTIDE SEQUENCE</scope>
</reference>
<dbReference type="Gene3D" id="2.160.20.10">
    <property type="entry name" value="Single-stranded right-handed beta-helix, Pectin lyase-like"/>
    <property type="match status" value="1"/>
</dbReference>
<name>A0AAV5EKK1_ELECO</name>
<dbReference type="InterPro" id="IPR012334">
    <property type="entry name" value="Pectin_lyas_fold"/>
</dbReference>
<proteinExistence type="predicted"/>
<dbReference type="Proteomes" id="UP001054889">
    <property type="component" value="Unassembled WGS sequence"/>
</dbReference>
<protein>
    <recommendedName>
        <fullName evidence="4">Pectinesterase</fullName>
    </recommendedName>
</protein>
<keyword evidence="1" id="KW-0732">Signal</keyword>
<feature type="chain" id="PRO_5043955158" description="Pectinesterase" evidence="1">
    <location>
        <begin position="21"/>
        <end position="209"/>
    </location>
</feature>
<evidence type="ECO:0008006" key="4">
    <source>
        <dbReference type="Google" id="ProtNLM"/>
    </source>
</evidence>
<dbReference type="InterPro" id="IPR011050">
    <property type="entry name" value="Pectin_lyase_fold/virulence"/>
</dbReference>
<gene>
    <name evidence="2" type="primary">gb10966</name>
    <name evidence="2" type="ORF">PR202_gb10966</name>
</gene>
<organism evidence="2 3">
    <name type="scientific">Eleusine coracana subsp. coracana</name>
    <dbReference type="NCBI Taxonomy" id="191504"/>
    <lineage>
        <taxon>Eukaryota</taxon>
        <taxon>Viridiplantae</taxon>
        <taxon>Streptophyta</taxon>
        <taxon>Embryophyta</taxon>
        <taxon>Tracheophyta</taxon>
        <taxon>Spermatophyta</taxon>
        <taxon>Magnoliopsida</taxon>
        <taxon>Liliopsida</taxon>
        <taxon>Poales</taxon>
        <taxon>Poaceae</taxon>
        <taxon>PACMAD clade</taxon>
        <taxon>Chloridoideae</taxon>
        <taxon>Cynodonteae</taxon>
        <taxon>Eleusininae</taxon>
        <taxon>Eleusine</taxon>
    </lineage>
</organism>
<dbReference type="EMBL" id="BQKI01000076">
    <property type="protein sequence ID" value="GJN23327.1"/>
    <property type="molecule type" value="Genomic_DNA"/>
</dbReference>
<accession>A0AAV5EKK1</accession>
<evidence type="ECO:0000313" key="3">
    <source>
        <dbReference type="Proteomes" id="UP001054889"/>
    </source>
</evidence>
<reference evidence="2" key="1">
    <citation type="journal article" date="2018" name="DNA Res.">
        <title>Multiple hybrid de novo genome assembly of finger millet, an orphan allotetraploid crop.</title>
        <authorList>
            <person name="Hatakeyama M."/>
            <person name="Aluri S."/>
            <person name="Balachadran M.T."/>
            <person name="Sivarajan S.R."/>
            <person name="Patrignani A."/>
            <person name="Gruter S."/>
            <person name="Poveda L."/>
            <person name="Shimizu-Inatsugi R."/>
            <person name="Baeten J."/>
            <person name="Francoijs K.J."/>
            <person name="Nataraja K.N."/>
            <person name="Reddy Y.A.N."/>
            <person name="Phadnis S."/>
            <person name="Ravikumar R.L."/>
            <person name="Schlapbach R."/>
            <person name="Sreeman S.M."/>
            <person name="Shimizu K.K."/>
        </authorList>
    </citation>
    <scope>NUCLEOTIDE SEQUENCE</scope>
</reference>
<feature type="signal peptide" evidence="1">
    <location>
        <begin position="1"/>
        <end position="20"/>
    </location>
</feature>
<dbReference type="SUPFAM" id="SSF51126">
    <property type="entry name" value="Pectin lyase-like"/>
    <property type="match status" value="1"/>
</dbReference>
<dbReference type="InterPro" id="IPR012871">
    <property type="entry name" value="DUF1668_ORYSA"/>
</dbReference>
<sequence length="209" mass="22215">MKSLARFALLLLAFVSAVTAASGQLAIRVGQGEQFDHVQDAINSVPANSSGKSIIYISAGTYRSTVITSNEPWLTNDNTTASVLASDFIAKGITFESESPTTLPPPGSRSTAACHTSSELPVRVPAGPGSPVDPIFVPVDGDKLLVLAEADSFELPYDTSAWSWHKLSDQPPFESRHVTSYAVHPDGHAVFVSVEEEDDASSPAITFRL</sequence>
<dbReference type="AlphaFoldDB" id="A0AAV5EKK1"/>
<evidence type="ECO:0000256" key="1">
    <source>
        <dbReference type="SAM" id="SignalP"/>
    </source>
</evidence>
<keyword evidence="3" id="KW-1185">Reference proteome</keyword>
<dbReference type="Pfam" id="PF07893">
    <property type="entry name" value="DUF1668"/>
    <property type="match status" value="1"/>
</dbReference>